<dbReference type="InterPro" id="IPR029035">
    <property type="entry name" value="DHS-like_NAD/FAD-binding_dom"/>
</dbReference>
<dbReference type="PANTHER" id="PTHR18968:SF142">
    <property type="entry name" value="ACETOLACTATE SYNTHASE"/>
    <property type="match status" value="1"/>
</dbReference>
<dbReference type="CDD" id="cd07035">
    <property type="entry name" value="TPP_PYR_POX_like"/>
    <property type="match status" value="1"/>
</dbReference>
<evidence type="ECO:0000256" key="1">
    <source>
        <dbReference type="ARBA" id="ARBA00007812"/>
    </source>
</evidence>
<dbReference type="GO" id="GO:0003984">
    <property type="term" value="F:acetolactate synthase activity"/>
    <property type="evidence" value="ECO:0007669"/>
    <property type="project" value="TreeGrafter"/>
</dbReference>
<dbReference type="GO" id="GO:0005948">
    <property type="term" value="C:acetolactate synthase complex"/>
    <property type="evidence" value="ECO:0007669"/>
    <property type="project" value="TreeGrafter"/>
</dbReference>
<evidence type="ECO:0000259" key="6">
    <source>
        <dbReference type="Pfam" id="PF02776"/>
    </source>
</evidence>
<evidence type="ECO:0000313" key="7">
    <source>
        <dbReference type="EMBL" id="OGM93864.1"/>
    </source>
</evidence>
<dbReference type="Gene3D" id="3.40.50.1220">
    <property type="entry name" value="TPP-binding domain"/>
    <property type="match status" value="1"/>
</dbReference>
<dbReference type="SUPFAM" id="SSF52518">
    <property type="entry name" value="Thiamin diphosphate-binding fold (THDP-binding)"/>
    <property type="match status" value="2"/>
</dbReference>
<sequence length="565" mass="61949">MKLSDYVMWFIKEQVADTVFLMSGGGIMHLVDSLGKSDLKAVCCHHEQAAAIAAEGYARMKNVPGVVLVTTGPGGTNALTGIAGAWLDSIPMLVIAGQVKRADITPREDGVPVVRQTGFQELNVIDMMKPITKYAVTVDRPQSIRRVLQKAVYLATHGRPGPVFVEIPLDAQATELDLADLEECGSWYPAMDLLPEQSDAVLCFAYKVGQLLRSAKRPLLMAGNGIRLAGGVDALNRFLEKTWVNTVTPMFTADDLVTRDYPYYLGRQGMSGNRAANYAVDNCDVLLVIGERLQLTQTSYDHKNFATQATKIMVDIDLGELQKNTLSIDMPIWCDAKTFLEALCAEDIDVLAPWSVPIERIDPAAHECAKGYLNVYRFLERLNTYPDPMPIVTANGMASVASHQALTLKSGQRFLTNAGLGHMGSGLPMAIGACIANGYKPVICMEGDGSIMLNLQELQTIEHHKLPIKIFIFNNNGYYSIRNTHQNYFNNVFAADSTSGVSFPSFYRIAPAFGLPIVRICNDDELDVGLDQVMRHGGPIVCELALDPAQPMLERWSAGMLREAL</sequence>
<feature type="domain" description="Thiamine pyrophosphate enzyme central" evidence="4">
    <location>
        <begin position="209"/>
        <end position="343"/>
    </location>
</feature>
<dbReference type="Gene3D" id="3.40.50.970">
    <property type="match status" value="2"/>
</dbReference>
<reference evidence="7 8" key="1">
    <citation type="journal article" date="2016" name="Nat. Commun.">
        <title>Thousands of microbial genomes shed light on interconnected biogeochemical processes in an aquifer system.</title>
        <authorList>
            <person name="Anantharaman K."/>
            <person name="Brown C.T."/>
            <person name="Hug L.A."/>
            <person name="Sharon I."/>
            <person name="Castelle C.J."/>
            <person name="Probst A.J."/>
            <person name="Thomas B.C."/>
            <person name="Singh A."/>
            <person name="Wilkins M.J."/>
            <person name="Karaoz U."/>
            <person name="Brodie E.L."/>
            <person name="Williams K.H."/>
            <person name="Hubbard S.S."/>
            <person name="Banfield J.F."/>
        </authorList>
    </citation>
    <scope>NUCLEOTIDE SEQUENCE [LARGE SCALE GENOMIC DNA]</scope>
</reference>
<dbReference type="InterPro" id="IPR029061">
    <property type="entry name" value="THDP-binding"/>
</dbReference>
<dbReference type="GO" id="GO:0000287">
    <property type="term" value="F:magnesium ion binding"/>
    <property type="evidence" value="ECO:0007669"/>
    <property type="project" value="InterPro"/>
</dbReference>
<evidence type="ECO:0000313" key="8">
    <source>
        <dbReference type="Proteomes" id="UP000179057"/>
    </source>
</evidence>
<proteinExistence type="inferred from homology"/>
<dbReference type="GO" id="GO:0009099">
    <property type="term" value="P:L-valine biosynthetic process"/>
    <property type="evidence" value="ECO:0007669"/>
    <property type="project" value="TreeGrafter"/>
</dbReference>
<dbReference type="Proteomes" id="UP000179057">
    <property type="component" value="Unassembled WGS sequence"/>
</dbReference>
<evidence type="ECO:0000259" key="5">
    <source>
        <dbReference type="Pfam" id="PF02775"/>
    </source>
</evidence>
<comment type="similarity">
    <text evidence="1 3">Belongs to the TPP enzyme family.</text>
</comment>
<organism evidence="7 8">
    <name type="scientific">Candidatus Wolfebacteria bacterium RIFOXYD1_FULL_48_65</name>
    <dbReference type="NCBI Taxonomy" id="1802561"/>
    <lineage>
        <taxon>Bacteria</taxon>
        <taxon>Candidatus Wolfeibacteriota</taxon>
    </lineage>
</organism>
<evidence type="ECO:0000259" key="4">
    <source>
        <dbReference type="Pfam" id="PF00205"/>
    </source>
</evidence>
<dbReference type="Pfam" id="PF02776">
    <property type="entry name" value="TPP_enzyme_N"/>
    <property type="match status" value="1"/>
</dbReference>
<dbReference type="AlphaFoldDB" id="A0A1F8DZ57"/>
<dbReference type="FunFam" id="3.40.50.970:FF:000007">
    <property type="entry name" value="Acetolactate synthase"/>
    <property type="match status" value="1"/>
</dbReference>
<dbReference type="EMBL" id="MGIV01000019">
    <property type="protein sequence ID" value="OGM93864.1"/>
    <property type="molecule type" value="Genomic_DNA"/>
</dbReference>
<dbReference type="InterPro" id="IPR012001">
    <property type="entry name" value="Thiamin_PyroP_enz_TPP-bd_dom"/>
</dbReference>
<accession>A0A1F8DZ57</accession>
<dbReference type="GO" id="GO:0009097">
    <property type="term" value="P:isoleucine biosynthetic process"/>
    <property type="evidence" value="ECO:0007669"/>
    <property type="project" value="TreeGrafter"/>
</dbReference>
<feature type="domain" description="Thiamine pyrophosphate enzyme N-terminal TPP-binding" evidence="6">
    <location>
        <begin position="1"/>
        <end position="123"/>
    </location>
</feature>
<evidence type="ECO:0000256" key="2">
    <source>
        <dbReference type="ARBA" id="ARBA00023052"/>
    </source>
</evidence>
<dbReference type="InterPro" id="IPR011766">
    <property type="entry name" value="TPP_enzyme_TPP-bd"/>
</dbReference>
<name>A0A1F8DZ57_9BACT</name>
<dbReference type="PANTHER" id="PTHR18968">
    <property type="entry name" value="THIAMINE PYROPHOSPHATE ENZYMES"/>
    <property type="match status" value="1"/>
</dbReference>
<comment type="caution">
    <text evidence="7">The sequence shown here is derived from an EMBL/GenBank/DDBJ whole genome shotgun (WGS) entry which is preliminary data.</text>
</comment>
<dbReference type="SUPFAM" id="SSF52467">
    <property type="entry name" value="DHS-like NAD/FAD-binding domain"/>
    <property type="match status" value="1"/>
</dbReference>
<dbReference type="GO" id="GO:0030976">
    <property type="term" value="F:thiamine pyrophosphate binding"/>
    <property type="evidence" value="ECO:0007669"/>
    <property type="project" value="InterPro"/>
</dbReference>
<protein>
    <recommendedName>
        <fullName evidence="9">Acetolactate synthase</fullName>
    </recommendedName>
</protein>
<feature type="domain" description="Thiamine pyrophosphate enzyme TPP-binding" evidence="5">
    <location>
        <begin position="396"/>
        <end position="543"/>
    </location>
</feature>
<dbReference type="InterPro" id="IPR045229">
    <property type="entry name" value="TPP_enz"/>
</dbReference>
<dbReference type="Pfam" id="PF00205">
    <property type="entry name" value="TPP_enzyme_M"/>
    <property type="match status" value="1"/>
</dbReference>
<dbReference type="InterPro" id="IPR012000">
    <property type="entry name" value="Thiamin_PyroP_enz_cen_dom"/>
</dbReference>
<evidence type="ECO:0000256" key="3">
    <source>
        <dbReference type="RuleBase" id="RU362132"/>
    </source>
</evidence>
<dbReference type="CDD" id="cd00568">
    <property type="entry name" value="TPP_enzymes"/>
    <property type="match status" value="1"/>
</dbReference>
<dbReference type="GO" id="GO:0050660">
    <property type="term" value="F:flavin adenine dinucleotide binding"/>
    <property type="evidence" value="ECO:0007669"/>
    <property type="project" value="TreeGrafter"/>
</dbReference>
<dbReference type="Pfam" id="PF02775">
    <property type="entry name" value="TPP_enzyme_C"/>
    <property type="match status" value="1"/>
</dbReference>
<evidence type="ECO:0008006" key="9">
    <source>
        <dbReference type="Google" id="ProtNLM"/>
    </source>
</evidence>
<gene>
    <name evidence="7" type="ORF">A2610_00395</name>
</gene>
<keyword evidence="2 3" id="KW-0786">Thiamine pyrophosphate</keyword>